<feature type="region of interest" description="Disordered" evidence="17">
    <location>
        <begin position="467"/>
        <end position="486"/>
    </location>
</feature>
<dbReference type="InterPro" id="IPR016136">
    <property type="entry name" value="DNA_helicase_N/primase_C"/>
</dbReference>
<dbReference type="NCBIfam" id="TIGR00665">
    <property type="entry name" value="DnaB"/>
    <property type="match status" value="1"/>
</dbReference>
<name>A0A1I2UIT7_9CORY</name>
<comment type="function">
    <text evidence="13">The intein is an endonuclease.</text>
</comment>
<dbReference type="GO" id="GO:0043139">
    <property type="term" value="F:5'-3' DNA helicase activity"/>
    <property type="evidence" value="ECO:0007669"/>
    <property type="project" value="UniProtKB-EC"/>
</dbReference>
<dbReference type="Gene3D" id="3.40.50.300">
    <property type="entry name" value="P-loop containing nucleotide triphosphate hydrolases"/>
    <property type="match status" value="1"/>
</dbReference>
<reference evidence="19 20" key="1">
    <citation type="submission" date="2016-10" db="EMBL/GenBank/DDBJ databases">
        <authorList>
            <person name="de Groot N.N."/>
        </authorList>
    </citation>
    <scope>NUCLEOTIDE SEQUENCE [LARGE SCALE GENOMIC DNA]</scope>
    <source>
        <strain>J11</strain>
        <strain evidence="20">PG 39</strain>
    </source>
</reference>
<evidence type="ECO:0000256" key="11">
    <source>
        <dbReference type="ARBA" id="ARBA00023125"/>
    </source>
</evidence>
<keyword evidence="4" id="KW-0677">Repeat</keyword>
<dbReference type="FunFam" id="1.10.860.10:FF:000001">
    <property type="entry name" value="Replicative DNA helicase"/>
    <property type="match status" value="1"/>
</dbReference>
<dbReference type="InterPro" id="IPR007693">
    <property type="entry name" value="DNA_helicase_DnaB-like_N"/>
</dbReference>
<dbReference type="AlphaFoldDB" id="A0A1I2UIT7"/>
<dbReference type="RefSeq" id="WP_223845952.1">
    <property type="nucleotide sequence ID" value="NZ_FOPJ01000014.1"/>
</dbReference>
<comment type="similarity">
    <text evidence="1 16">Belongs to the helicase family. DnaB subfamily.</text>
</comment>
<dbReference type="GO" id="GO:1990077">
    <property type="term" value="C:primosome complex"/>
    <property type="evidence" value="ECO:0007669"/>
    <property type="project" value="UniProtKB-UniRule"/>
</dbReference>
<dbReference type="Gene3D" id="1.10.860.10">
    <property type="entry name" value="DNAb Helicase, Chain A"/>
    <property type="match status" value="1"/>
</dbReference>
<keyword evidence="5 16" id="KW-0547">Nucleotide-binding</keyword>
<sequence length="547" mass="59694">MSASENPSPSFDDNAQVPPPPEAPEAPVPEEIYTPDLDGLAAAPDFSVLGAASPTPYGGPGYGSFDDAALNRYGDGGYGGSSSHGSSGRKKFRQDRGNYGMNQGSSGDYRRMPHDSHAETGVLGAMILSPGVVMDVLDTLTPEDFYEPRHQLIYKAIIDLFSENKKIDAVIVADRLKQNKELERVGGHMYLMELLESVTTAANARYHAEIIAEQATLRRIVNAGTRIAQLGFEGVEAADADTVLDMAQQEVFAIAQRNVTEDYAVLADILQPTMDEIDEIATHGGLAAGIPTGFIDLDNVTNGLHGGQMIIVAARPGVGKSTLALDFMRSCSIKNNKASVIFSLEMSKSEIVMRLLSAETEIPLSDMRSGRMTDEAWAKLANRVGQIADAPLYIDDSSNLTMMEIRSKARRLKQKHDLQMVVVDYLQLMSSGKRVESRQQEVSEFSRQLKLLAKELDVPVVAISQLNRGPESRTDKRPQLADLRESGSLEQDADMVMLLYRPDSQNKDDPRGGEADIILAKHRGGPIDTVTVAHQLRFSRFVDMARG</sequence>
<dbReference type="GO" id="GO:0003677">
    <property type="term" value="F:DNA binding"/>
    <property type="evidence" value="ECO:0007669"/>
    <property type="project" value="UniProtKB-UniRule"/>
</dbReference>
<keyword evidence="3 16" id="KW-0235">DNA replication</keyword>
<dbReference type="PANTHER" id="PTHR30153:SF2">
    <property type="entry name" value="REPLICATIVE DNA HELICASE"/>
    <property type="match status" value="1"/>
</dbReference>
<evidence type="ECO:0000256" key="4">
    <source>
        <dbReference type="ARBA" id="ARBA00022737"/>
    </source>
</evidence>
<gene>
    <name evidence="19" type="ORF">SAMN05660282_01888</name>
</gene>
<evidence type="ECO:0000313" key="20">
    <source>
        <dbReference type="Proteomes" id="UP000199065"/>
    </source>
</evidence>
<evidence type="ECO:0000256" key="12">
    <source>
        <dbReference type="ARBA" id="ARBA00023235"/>
    </source>
</evidence>
<evidence type="ECO:0000256" key="10">
    <source>
        <dbReference type="ARBA" id="ARBA00023000"/>
    </source>
</evidence>
<keyword evidence="12" id="KW-0413">Isomerase</keyword>
<dbReference type="PROSITE" id="PS51199">
    <property type="entry name" value="SF4_HELICASE"/>
    <property type="match status" value="1"/>
</dbReference>
<dbReference type="Pfam" id="PF00772">
    <property type="entry name" value="DnaB"/>
    <property type="match status" value="1"/>
</dbReference>
<dbReference type="CDD" id="cd00984">
    <property type="entry name" value="DnaB_C"/>
    <property type="match status" value="1"/>
</dbReference>
<keyword evidence="9 16" id="KW-0067">ATP-binding</keyword>
<feature type="compositionally biased region" description="Pro residues" evidence="17">
    <location>
        <begin position="17"/>
        <end position="27"/>
    </location>
</feature>
<dbReference type="STRING" id="185761.SAMN05660282_01888"/>
<evidence type="ECO:0000256" key="14">
    <source>
        <dbReference type="ARBA" id="ARBA00048954"/>
    </source>
</evidence>
<keyword evidence="20" id="KW-1185">Reference proteome</keyword>
<dbReference type="GO" id="GO:0005829">
    <property type="term" value="C:cytosol"/>
    <property type="evidence" value="ECO:0007669"/>
    <property type="project" value="TreeGrafter"/>
</dbReference>
<dbReference type="SMART" id="SM00382">
    <property type="entry name" value="AAA"/>
    <property type="match status" value="1"/>
</dbReference>
<keyword evidence="8" id="KW-0068">Autocatalytic cleavage</keyword>
<keyword evidence="7 16" id="KW-0347">Helicase</keyword>
<comment type="catalytic activity">
    <reaction evidence="14 16">
        <text>ATP + H2O = ADP + phosphate + H(+)</text>
        <dbReference type="Rhea" id="RHEA:13065"/>
        <dbReference type="ChEBI" id="CHEBI:15377"/>
        <dbReference type="ChEBI" id="CHEBI:15378"/>
        <dbReference type="ChEBI" id="CHEBI:30616"/>
        <dbReference type="ChEBI" id="CHEBI:43474"/>
        <dbReference type="ChEBI" id="CHEBI:456216"/>
        <dbReference type="EC" id="5.6.2.3"/>
    </reaction>
</comment>
<evidence type="ECO:0000256" key="6">
    <source>
        <dbReference type="ARBA" id="ARBA00022801"/>
    </source>
</evidence>
<evidence type="ECO:0000256" key="3">
    <source>
        <dbReference type="ARBA" id="ARBA00022705"/>
    </source>
</evidence>
<dbReference type="PANTHER" id="PTHR30153">
    <property type="entry name" value="REPLICATIVE DNA HELICASE DNAB"/>
    <property type="match status" value="1"/>
</dbReference>
<evidence type="ECO:0000256" key="1">
    <source>
        <dbReference type="ARBA" id="ARBA00008428"/>
    </source>
</evidence>
<keyword evidence="2 16" id="KW-0639">Primosome</keyword>
<proteinExistence type="inferred from homology"/>
<feature type="compositionally biased region" description="Basic and acidic residues" evidence="17">
    <location>
        <begin position="470"/>
        <end position="486"/>
    </location>
</feature>
<dbReference type="GO" id="GO:0005524">
    <property type="term" value="F:ATP binding"/>
    <property type="evidence" value="ECO:0007669"/>
    <property type="project" value="UniProtKB-UniRule"/>
</dbReference>
<protein>
    <recommendedName>
        <fullName evidence="15 16">Replicative DNA helicase</fullName>
        <ecNumber evidence="15 16">5.6.2.3</ecNumber>
    </recommendedName>
</protein>
<dbReference type="InterPro" id="IPR027417">
    <property type="entry name" value="P-loop_NTPase"/>
</dbReference>
<dbReference type="SUPFAM" id="SSF52540">
    <property type="entry name" value="P-loop containing nucleoside triphosphate hydrolases"/>
    <property type="match status" value="1"/>
</dbReference>
<evidence type="ECO:0000256" key="2">
    <source>
        <dbReference type="ARBA" id="ARBA00022515"/>
    </source>
</evidence>
<feature type="region of interest" description="Disordered" evidence="17">
    <location>
        <begin position="1"/>
        <end position="39"/>
    </location>
</feature>
<evidence type="ECO:0000256" key="16">
    <source>
        <dbReference type="RuleBase" id="RU362085"/>
    </source>
</evidence>
<dbReference type="InterPro" id="IPR003593">
    <property type="entry name" value="AAA+_ATPase"/>
</dbReference>
<comment type="function">
    <text evidence="16">The main replicative DNA helicase, it participates in initiation and elongation during chromosome replication. Travels ahead of the DNA replisome, separating dsDNA into templates for DNA synthesis. A processive ATP-dependent 5'-3' DNA helicase it has DNA-dependent ATPase activity.</text>
</comment>
<dbReference type="GO" id="GO:0016887">
    <property type="term" value="F:ATP hydrolysis activity"/>
    <property type="evidence" value="ECO:0007669"/>
    <property type="project" value="RHEA"/>
</dbReference>
<dbReference type="EMBL" id="FOPJ01000014">
    <property type="protein sequence ID" value="SFG76968.1"/>
    <property type="molecule type" value="Genomic_DNA"/>
</dbReference>
<dbReference type="EC" id="5.6.2.3" evidence="15 16"/>
<keyword evidence="6 16" id="KW-0378">Hydrolase</keyword>
<organism evidence="19 20">
    <name type="scientific">Corynebacterium spheniscorum</name>
    <dbReference type="NCBI Taxonomy" id="185761"/>
    <lineage>
        <taxon>Bacteria</taxon>
        <taxon>Bacillati</taxon>
        <taxon>Actinomycetota</taxon>
        <taxon>Actinomycetes</taxon>
        <taxon>Mycobacteriales</taxon>
        <taxon>Corynebacteriaceae</taxon>
        <taxon>Corynebacterium</taxon>
    </lineage>
</organism>
<evidence type="ECO:0000256" key="17">
    <source>
        <dbReference type="SAM" id="MobiDB-lite"/>
    </source>
</evidence>
<dbReference type="Pfam" id="PF03796">
    <property type="entry name" value="DnaB_C"/>
    <property type="match status" value="1"/>
</dbReference>
<evidence type="ECO:0000256" key="9">
    <source>
        <dbReference type="ARBA" id="ARBA00022840"/>
    </source>
</evidence>
<evidence type="ECO:0000256" key="8">
    <source>
        <dbReference type="ARBA" id="ARBA00022813"/>
    </source>
</evidence>
<evidence type="ECO:0000259" key="18">
    <source>
        <dbReference type="PROSITE" id="PS51199"/>
    </source>
</evidence>
<keyword evidence="10" id="KW-0651">Protein splicing</keyword>
<evidence type="ECO:0000256" key="5">
    <source>
        <dbReference type="ARBA" id="ARBA00022741"/>
    </source>
</evidence>
<keyword evidence="11 16" id="KW-0238">DNA-binding</keyword>
<dbReference type="InterPro" id="IPR036185">
    <property type="entry name" value="DNA_heli_DnaB-like_N_sf"/>
</dbReference>
<dbReference type="FunFam" id="3.40.50.300:FF:002029">
    <property type="entry name" value="Replicative DNA helicase"/>
    <property type="match status" value="1"/>
</dbReference>
<evidence type="ECO:0000256" key="7">
    <source>
        <dbReference type="ARBA" id="ARBA00022806"/>
    </source>
</evidence>
<feature type="region of interest" description="Disordered" evidence="17">
    <location>
        <begin position="78"/>
        <end position="111"/>
    </location>
</feature>
<dbReference type="GO" id="GO:0006269">
    <property type="term" value="P:DNA replication, synthesis of primer"/>
    <property type="evidence" value="ECO:0007669"/>
    <property type="project" value="UniProtKB-UniRule"/>
</dbReference>
<feature type="compositionally biased region" description="Polar residues" evidence="17">
    <location>
        <begin position="1"/>
        <end position="13"/>
    </location>
</feature>
<dbReference type="InterPro" id="IPR007694">
    <property type="entry name" value="DNA_helicase_DnaB-like_C"/>
</dbReference>
<accession>A0A1I2UIT7</accession>
<dbReference type="InterPro" id="IPR007692">
    <property type="entry name" value="DNA_helicase_DnaB"/>
</dbReference>
<dbReference type="SUPFAM" id="SSF48024">
    <property type="entry name" value="N-terminal domain of DnaB helicase"/>
    <property type="match status" value="1"/>
</dbReference>
<evidence type="ECO:0000256" key="13">
    <source>
        <dbReference type="ARBA" id="ARBA00044940"/>
    </source>
</evidence>
<evidence type="ECO:0000313" key="19">
    <source>
        <dbReference type="EMBL" id="SFG76968.1"/>
    </source>
</evidence>
<dbReference type="Proteomes" id="UP000199065">
    <property type="component" value="Unassembled WGS sequence"/>
</dbReference>
<feature type="domain" description="SF4 helicase" evidence="18">
    <location>
        <begin position="283"/>
        <end position="547"/>
    </location>
</feature>
<evidence type="ECO:0000256" key="15">
    <source>
        <dbReference type="NCBIfam" id="TIGR00665"/>
    </source>
</evidence>